<feature type="transmembrane region" description="Helical" evidence="10">
    <location>
        <begin position="188"/>
        <end position="210"/>
    </location>
</feature>
<dbReference type="GO" id="GO:0017004">
    <property type="term" value="P:cytochrome complex assembly"/>
    <property type="evidence" value="ECO:0007669"/>
    <property type="project" value="UniProtKB-KW"/>
</dbReference>
<dbReference type="InterPro" id="IPR003834">
    <property type="entry name" value="Cyt_c_assmbl_TM_dom"/>
</dbReference>
<reference evidence="12 13" key="1">
    <citation type="submission" date="2024-10" db="EMBL/GenBank/DDBJ databases">
        <title>Updated reference genomes for cyclostephanoid diatoms.</title>
        <authorList>
            <person name="Roberts W.R."/>
            <person name="Alverson A.J."/>
        </authorList>
    </citation>
    <scope>NUCLEOTIDE SEQUENCE [LARGE SCALE GENOMIC DNA]</scope>
    <source>
        <strain evidence="12 13">AJA010-31</strain>
    </source>
</reference>
<feature type="transmembrane region" description="Helical" evidence="10">
    <location>
        <begin position="158"/>
        <end position="182"/>
    </location>
</feature>
<dbReference type="GO" id="GO:0016020">
    <property type="term" value="C:membrane"/>
    <property type="evidence" value="ECO:0007669"/>
    <property type="project" value="UniProtKB-SubCell"/>
</dbReference>
<proteinExistence type="inferred from homology"/>
<dbReference type="PANTHER" id="PTHR31272">
    <property type="entry name" value="CYTOCHROME C-TYPE BIOGENESIS PROTEIN HI_1454-RELATED"/>
    <property type="match status" value="1"/>
</dbReference>
<keyword evidence="7" id="KW-0201">Cytochrome c-type biogenesis</keyword>
<feature type="transmembrane region" description="Helical" evidence="10">
    <location>
        <begin position="359"/>
        <end position="384"/>
    </location>
</feature>
<comment type="similarity">
    <text evidence="3">Belongs to the DsbD family.</text>
</comment>
<dbReference type="PANTHER" id="PTHR31272:SF6">
    <property type="entry name" value="CYTOCHROME C-TYPE BIOGENESIS CCDA-LIKE CHLOROPLASTIC PROTEIN"/>
    <property type="match status" value="1"/>
</dbReference>
<keyword evidence="5" id="KW-0934">Plastid</keyword>
<keyword evidence="6 10" id="KW-0812">Transmembrane</keyword>
<evidence type="ECO:0000313" key="12">
    <source>
        <dbReference type="EMBL" id="KAL3795511.1"/>
    </source>
</evidence>
<feature type="domain" description="Cytochrome C biogenesis protein transmembrane" evidence="11">
    <location>
        <begin position="254"/>
        <end position="345"/>
    </location>
</feature>
<dbReference type="EMBL" id="JALLPJ020000315">
    <property type="protein sequence ID" value="KAL3795511.1"/>
    <property type="molecule type" value="Genomic_DNA"/>
</dbReference>
<evidence type="ECO:0000256" key="5">
    <source>
        <dbReference type="ARBA" id="ARBA00022640"/>
    </source>
</evidence>
<evidence type="ECO:0000256" key="4">
    <source>
        <dbReference type="ARBA" id="ARBA00022528"/>
    </source>
</evidence>
<dbReference type="Pfam" id="PF02683">
    <property type="entry name" value="DsbD_TM"/>
    <property type="match status" value="2"/>
</dbReference>
<keyword evidence="8 10" id="KW-1133">Transmembrane helix</keyword>
<dbReference type="InterPro" id="IPR051790">
    <property type="entry name" value="Cytochrome_c-biogenesis_DsbD"/>
</dbReference>
<evidence type="ECO:0000313" key="13">
    <source>
        <dbReference type="Proteomes" id="UP001530400"/>
    </source>
</evidence>
<evidence type="ECO:0000256" key="1">
    <source>
        <dbReference type="ARBA" id="ARBA00004141"/>
    </source>
</evidence>
<comment type="subcellular location">
    <subcellularLocation>
        <location evidence="1">Membrane</location>
        <topology evidence="1">Multi-pass membrane protein</topology>
    </subcellularLocation>
    <subcellularLocation>
        <location evidence="2">Plastid</location>
        <location evidence="2">Chloroplast</location>
    </subcellularLocation>
</comment>
<accession>A0ABD3Q7H8</accession>
<evidence type="ECO:0000256" key="6">
    <source>
        <dbReference type="ARBA" id="ARBA00022692"/>
    </source>
</evidence>
<evidence type="ECO:0000256" key="2">
    <source>
        <dbReference type="ARBA" id="ARBA00004229"/>
    </source>
</evidence>
<feature type="domain" description="Cytochrome C biogenesis protein transmembrane" evidence="11">
    <location>
        <begin position="114"/>
        <end position="220"/>
    </location>
</feature>
<keyword evidence="13" id="KW-1185">Reference proteome</keyword>
<protein>
    <recommendedName>
        <fullName evidence="11">Cytochrome C biogenesis protein transmembrane domain-containing protein</fullName>
    </recommendedName>
</protein>
<dbReference type="Proteomes" id="UP001530400">
    <property type="component" value="Unassembled WGS sequence"/>
</dbReference>
<evidence type="ECO:0000256" key="3">
    <source>
        <dbReference type="ARBA" id="ARBA00006143"/>
    </source>
</evidence>
<evidence type="ECO:0000256" key="7">
    <source>
        <dbReference type="ARBA" id="ARBA00022748"/>
    </source>
</evidence>
<gene>
    <name evidence="12" type="ORF">ACHAWO_007305</name>
</gene>
<sequence length="397" mass="41881">MSYTLKTGQLDTCRISYRRHCDQCARRSRLCLISSVLAFAKSVDAFTHASNQFSAVSKFSNEDKKISRRRRIANQSCLQVIPSGLEDIIFNTQNAASTLANTVINGDASTVKSLPLLYTAGLWTSFSPCSLGLLPITVSYITAAANERRDKNTTFPTMAFALGLALVFTALGVSASMFGGVFGNSGDALSSLLLAAVGSLVSVLMGLQLLELIEIPLPSLDLGLRSSVLENGKQSDSLFDANGGVILQNLSSSQVQDTGSEDLIDTESTDEFSLLLRTFLLGGTSALVASPCATPVLASLLAYLALASTSTSENEVVKGAVWMLAYTLGYSTPLLVVGATGGQALVNLQSMKSRDGMNLFSWITPLTGGVLIMFGFNGFLVALLGDPSLAGLAPIIE</sequence>
<evidence type="ECO:0000256" key="10">
    <source>
        <dbReference type="SAM" id="Phobius"/>
    </source>
</evidence>
<feature type="transmembrane region" description="Helical" evidence="10">
    <location>
        <begin position="279"/>
        <end position="304"/>
    </location>
</feature>
<evidence type="ECO:0000256" key="9">
    <source>
        <dbReference type="ARBA" id="ARBA00023136"/>
    </source>
</evidence>
<keyword evidence="9 10" id="KW-0472">Membrane</keyword>
<comment type="caution">
    <text evidence="12">The sequence shown here is derived from an EMBL/GenBank/DDBJ whole genome shotgun (WGS) entry which is preliminary data.</text>
</comment>
<name>A0ABD3Q7H8_9STRA</name>
<evidence type="ECO:0000259" key="11">
    <source>
        <dbReference type="Pfam" id="PF02683"/>
    </source>
</evidence>
<dbReference type="GO" id="GO:0009507">
    <property type="term" value="C:chloroplast"/>
    <property type="evidence" value="ECO:0007669"/>
    <property type="project" value="UniProtKB-SubCell"/>
</dbReference>
<keyword evidence="4" id="KW-0150">Chloroplast</keyword>
<feature type="transmembrane region" description="Helical" evidence="10">
    <location>
        <begin position="324"/>
        <end position="347"/>
    </location>
</feature>
<organism evidence="12 13">
    <name type="scientific">Cyclotella atomus</name>
    <dbReference type="NCBI Taxonomy" id="382360"/>
    <lineage>
        <taxon>Eukaryota</taxon>
        <taxon>Sar</taxon>
        <taxon>Stramenopiles</taxon>
        <taxon>Ochrophyta</taxon>
        <taxon>Bacillariophyta</taxon>
        <taxon>Coscinodiscophyceae</taxon>
        <taxon>Thalassiosirophycidae</taxon>
        <taxon>Stephanodiscales</taxon>
        <taxon>Stephanodiscaceae</taxon>
        <taxon>Cyclotella</taxon>
    </lineage>
</organism>
<evidence type="ECO:0000256" key="8">
    <source>
        <dbReference type="ARBA" id="ARBA00022989"/>
    </source>
</evidence>
<dbReference type="AlphaFoldDB" id="A0ABD3Q7H8"/>